<evidence type="ECO:0000313" key="2">
    <source>
        <dbReference type="Proteomes" id="UP001299283"/>
    </source>
</evidence>
<gene>
    <name evidence="1" type="ORF">K5L39_08635</name>
</gene>
<comment type="caution">
    <text evidence="1">The sequence shown here is derived from an EMBL/GenBank/DDBJ whole genome shotgun (WGS) entry which is preliminary data.</text>
</comment>
<dbReference type="Proteomes" id="UP001299283">
    <property type="component" value="Unassembled WGS sequence"/>
</dbReference>
<organism evidence="1 2">
    <name type="scientific">[Mycobacterium] vasticus</name>
    <dbReference type="NCBI Taxonomy" id="2875777"/>
    <lineage>
        <taxon>Bacteria</taxon>
        <taxon>Bacillati</taxon>
        <taxon>Actinomycetota</taxon>
        <taxon>Actinomycetes</taxon>
        <taxon>Mycobacteriales</taxon>
        <taxon>Mycobacteriaceae</taxon>
        <taxon>Mycolicibacter</taxon>
    </lineage>
</organism>
<name>A0ABU5YVY1_9MYCO</name>
<sequence>MESNPTGSFTGWLRGEFGRLKLKQLRAVAAGLILAVAGLFGGLDTVNAGPTVFAADEPHSDGEFTLTVMRASVVDELRAGRRVVARAQPGRKFLGVVADVRNDGTIPGRLLGEMTLRDPDQNTSVGVFRIHDGSPATTLGPGLSEQLVFVWRVPEGEIHPDSEVTLRVTGKRFTELLVTYGRNWIDNPGDYAEITLPVTFR</sequence>
<proteinExistence type="predicted"/>
<dbReference type="EMBL" id="JAYJJQ010000006">
    <property type="protein sequence ID" value="MEB3069252.1"/>
    <property type="molecule type" value="Genomic_DNA"/>
</dbReference>
<keyword evidence="2" id="KW-1185">Reference proteome</keyword>
<evidence type="ECO:0000313" key="1">
    <source>
        <dbReference type="EMBL" id="MEB3069252.1"/>
    </source>
</evidence>
<dbReference type="RefSeq" id="WP_225397908.1">
    <property type="nucleotide sequence ID" value="NZ_JAYJJQ010000006.1"/>
</dbReference>
<accession>A0ABU5YVY1</accession>
<reference evidence="1 2" key="1">
    <citation type="submission" date="2023-12" db="EMBL/GenBank/DDBJ databases">
        <title>Description of new species of Mycobacterium terrae complex isolated from sewage at the Sao Paulo Zoological Park Foundation in Brazil.</title>
        <authorList>
            <person name="Romagnoli C.L."/>
            <person name="Conceicao E.C."/>
            <person name="Machado E."/>
            <person name="Barreto L.B.P.F."/>
            <person name="Sharma A."/>
            <person name="Silva N.M."/>
            <person name="Marques L.E."/>
            <person name="Juliana M.A."/>
            <person name="Lourenco M.C.S."/>
            <person name="Digiampietri L.A."/>
            <person name="Suffys P.N."/>
            <person name="Viana-Niero C."/>
        </authorList>
    </citation>
    <scope>NUCLEOTIDE SEQUENCE [LARGE SCALE GENOMIC DNA]</scope>
    <source>
        <strain evidence="1 2">MYC017</strain>
    </source>
</reference>
<protein>
    <recommendedName>
        <fullName evidence="3">DUF4352 domain-containing protein</fullName>
    </recommendedName>
</protein>
<evidence type="ECO:0008006" key="3">
    <source>
        <dbReference type="Google" id="ProtNLM"/>
    </source>
</evidence>